<name>A0A6G9RJC8_9ENTR</name>
<keyword evidence="3" id="KW-1185">Reference proteome</keyword>
<organism evidence="2 3">
    <name type="scientific">Kluyvera genomosp. 3</name>
    <dbReference type="NCBI Taxonomy" id="2774055"/>
    <lineage>
        <taxon>Bacteria</taxon>
        <taxon>Pseudomonadati</taxon>
        <taxon>Pseudomonadota</taxon>
        <taxon>Gammaproteobacteria</taxon>
        <taxon>Enterobacterales</taxon>
        <taxon>Enterobacteriaceae</taxon>
        <taxon>Kluyvera</taxon>
    </lineage>
</organism>
<protein>
    <submittedName>
        <fullName evidence="2">Glycosyltransferase</fullName>
    </submittedName>
</protein>
<dbReference type="AlphaFoldDB" id="A0A6G9RJC8"/>
<dbReference type="RefSeq" id="WP_167575482.1">
    <property type="nucleotide sequence ID" value="NZ_CP050321.1"/>
</dbReference>
<sequence length="295" mass="33987">MNISSLIVTYNRLDKLKKTVEATLALPFKFVVIVDNGSTDGTAEWLNNIINERLIVLSSTVNTGGAGGFKLGAEWIVKNLDTDWVLFYDDDAYPNDDFFSRIKTEELNNNTVYACNIVDTSGVRCKMNIPWRKHPHGFRENIEYQLDPNRYIPDATKNESVVSVSFVGMIISIAILADSTKYIYDELFIYFDDVYFGHHLRLNNVPIIFLSKVIVVHDVNSRSTHIPPWKVYYLIRNMIYSKSFFGNGSPFDWMYITLRLIKYTLLAFRHPESIKYIKKIIGGVRDGIYKHKAGR</sequence>
<feature type="domain" description="Glycosyltransferase 2-like" evidence="1">
    <location>
        <begin position="6"/>
        <end position="132"/>
    </location>
</feature>
<dbReference type="Proteomes" id="UP000503580">
    <property type="component" value="Chromosome"/>
</dbReference>
<evidence type="ECO:0000313" key="3">
    <source>
        <dbReference type="Proteomes" id="UP000503580"/>
    </source>
</evidence>
<accession>A0A6G9RJC8</accession>
<dbReference type="EMBL" id="CP050321">
    <property type="protein sequence ID" value="QIR26848.1"/>
    <property type="molecule type" value="Genomic_DNA"/>
</dbReference>
<proteinExistence type="predicted"/>
<dbReference type="InterPro" id="IPR029044">
    <property type="entry name" value="Nucleotide-diphossugar_trans"/>
</dbReference>
<gene>
    <name evidence="2" type="ORF">GY169_08470</name>
</gene>
<dbReference type="Pfam" id="PF00535">
    <property type="entry name" value="Glycos_transf_2"/>
    <property type="match status" value="1"/>
</dbReference>
<dbReference type="InterPro" id="IPR001173">
    <property type="entry name" value="Glyco_trans_2-like"/>
</dbReference>
<dbReference type="Gene3D" id="3.90.550.10">
    <property type="entry name" value="Spore Coat Polysaccharide Biosynthesis Protein SpsA, Chain A"/>
    <property type="match status" value="1"/>
</dbReference>
<keyword evidence="2" id="KW-0808">Transferase</keyword>
<dbReference type="PANTHER" id="PTHR43685:SF2">
    <property type="entry name" value="GLYCOSYLTRANSFERASE 2-LIKE DOMAIN-CONTAINING PROTEIN"/>
    <property type="match status" value="1"/>
</dbReference>
<reference evidence="2 3" key="1">
    <citation type="submission" date="2020-02" db="EMBL/GenBank/DDBJ databases">
        <title>Whole genome PO2S7.</title>
        <authorList>
            <person name="Singha K.M."/>
        </authorList>
    </citation>
    <scope>NUCLEOTIDE SEQUENCE [LARGE SCALE GENOMIC DNA]</scope>
    <source>
        <strain evidence="2 3">PO2S7</strain>
    </source>
</reference>
<dbReference type="GO" id="GO:0016740">
    <property type="term" value="F:transferase activity"/>
    <property type="evidence" value="ECO:0007669"/>
    <property type="project" value="UniProtKB-KW"/>
</dbReference>
<dbReference type="PANTHER" id="PTHR43685">
    <property type="entry name" value="GLYCOSYLTRANSFERASE"/>
    <property type="match status" value="1"/>
</dbReference>
<dbReference type="SUPFAM" id="SSF53448">
    <property type="entry name" value="Nucleotide-diphospho-sugar transferases"/>
    <property type="match status" value="1"/>
</dbReference>
<dbReference type="KEGG" id="kgn:GY169_08470"/>
<evidence type="ECO:0000259" key="1">
    <source>
        <dbReference type="Pfam" id="PF00535"/>
    </source>
</evidence>
<evidence type="ECO:0000313" key="2">
    <source>
        <dbReference type="EMBL" id="QIR26848.1"/>
    </source>
</evidence>
<dbReference type="InterPro" id="IPR050834">
    <property type="entry name" value="Glycosyltransf_2"/>
</dbReference>